<dbReference type="EMBL" id="BPVZ01000079">
    <property type="protein sequence ID" value="GKV28458.1"/>
    <property type="molecule type" value="Genomic_DNA"/>
</dbReference>
<dbReference type="AlphaFoldDB" id="A0AAV5KV62"/>
<reference evidence="1 2" key="1">
    <citation type="journal article" date="2021" name="Commun. Biol.">
        <title>The genome of Shorea leprosula (Dipterocarpaceae) highlights the ecological relevance of drought in aseasonal tropical rainforests.</title>
        <authorList>
            <person name="Ng K.K.S."/>
            <person name="Kobayashi M.J."/>
            <person name="Fawcett J.A."/>
            <person name="Hatakeyama M."/>
            <person name="Paape T."/>
            <person name="Ng C.H."/>
            <person name="Ang C.C."/>
            <person name="Tnah L.H."/>
            <person name="Lee C.T."/>
            <person name="Nishiyama T."/>
            <person name="Sese J."/>
            <person name="O'Brien M.J."/>
            <person name="Copetti D."/>
            <person name="Mohd Noor M.I."/>
            <person name="Ong R.C."/>
            <person name="Putra M."/>
            <person name="Sireger I.Z."/>
            <person name="Indrioko S."/>
            <person name="Kosugi Y."/>
            <person name="Izuno A."/>
            <person name="Isagi Y."/>
            <person name="Lee S.L."/>
            <person name="Shimizu K.K."/>
        </authorList>
    </citation>
    <scope>NUCLEOTIDE SEQUENCE [LARGE SCALE GENOMIC DNA]</scope>
    <source>
        <strain evidence="1">214</strain>
    </source>
</reference>
<name>A0AAV5KV62_9ROSI</name>
<evidence type="ECO:0000313" key="1">
    <source>
        <dbReference type="EMBL" id="GKV28458.1"/>
    </source>
</evidence>
<keyword evidence="2" id="KW-1185">Reference proteome</keyword>
<dbReference type="Proteomes" id="UP001054252">
    <property type="component" value="Unassembled WGS sequence"/>
</dbReference>
<accession>A0AAV5KV62</accession>
<comment type="caution">
    <text evidence="1">The sequence shown here is derived from an EMBL/GenBank/DDBJ whole genome shotgun (WGS) entry which is preliminary data.</text>
</comment>
<protein>
    <submittedName>
        <fullName evidence="1">Uncharacterized protein</fullName>
    </submittedName>
</protein>
<evidence type="ECO:0000313" key="2">
    <source>
        <dbReference type="Proteomes" id="UP001054252"/>
    </source>
</evidence>
<proteinExistence type="predicted"/>
<gene>
    <name evidence="1" type="ORF">SLEP1_g37518</name>
</gene>
<organism evidence="1 2">
    <name type="scientific">Rubroshorea leprosula</name>
    <dbReference type="NCBI Taxonomy" id="152421"/>
    <lineage>
        <taxon>Eukaryota</taxon>
        <taxon>Viridiplantae</taxon>
        <taxon>Streptophyta</taxon>
        <taxon>Embryophyta</taxon>
        <taxon>Tracheophyta</taxon>
        <taxon>Spermatophyta</taxon>
        <taxon>Magnoliopsida</taxon>
        <taxon>eudicotyledons</taxon>
        <taxon>Gunneridae</taxon>
        <taxon>Pentapetalae</taxon>
        <taxon>rosids</taxon>
        <taxon>malvids</taxon>
        <taxon>Malvales</taxon>
        <taxon>Dipterocarpaceae</taxon>
        <taxon>Rubroshorea</taxon>
    </lineage>
</organism>
<sequence length="38" mass="4195">MGKGSSNGMIDIRTFPEYYLTSSVQPCSYASAFKSKQN</sequence>